<evidence type="ECO:0000313" key="3">
    <source>
        <dbReference type="EMBL" id="CAA9413659.1"/>
    </source>
</evidence>
<dbReference type="InterPro" id="IPR001387">
    <property type="entry name" value="Cro/C1-type_HTH"/>
</dbReference>
<dbReference type="SUPFAM" id="SSF47413">
    <property type="entry name" value="lambda repressor-like DNA-binding domains"/>
    <property type="match status" value="1"/>
</dbReference>
<protein>
    <submittedName>
        <fullName evidence="3">Antitoxin HigA</fullName>
    </submittedName>
</protein>
<dbReference type="PANTHER" id="PTHR36924:SF1">
    <property type="entry name" value="ANTITOXIN HIGA-1"/>
    <property type="match status" value="1"/>
</dbReference>
<keyword evidence="1" id="KW-0238">DNA-binding</keyword>
<dbReference type="NCBIfam" id="TIGR02607">
    <property type="entry name" value="antidote_HigA"/>
    <property type="match status" value="1"/>
</dbReference>
<dbReference type="AlphaFoldDB" id="A0A6J4PEN1"/>
<dbReference type="EMBL" id="CADCUV010000084">
    <property type="protein sequence ID" value="CAA9413659.1"/>
    <property type="molecule type" value="Genomic_DNA"/>
</dbReference>
<sequence>MTTIEVKGLRIPKDRGPTSPGEMLLEEFLKPFGMTQVELAGRIRVPYVRVNELVNGKRRVTPSTALRLAKVFGTSPEFWLNGQLALDLHRTLYDEKEAAEIELIEPVSR</sequence>
<dbReference type="Gene3D" id="1.10.260.40">
    <property type="entry name" value="lambda repressor-like DNA-binding domains"/>
    <property type="match status" value="1"/>
</dbReference>
<dbReference type="SMART" id="SM00530">
    <property type="entry name" value="HTH_XRE"/>
    <property type="match status" value="1"/>
</dbReference>
<dbReference type="CDD" id="cd00093">
    <property type="entry name" value="HTH_XRE"/>
    <property type="match status" value="1"/>
</dbReference>
<evidence type="ECO:0000256" key="1">
    <source>
        <dbReference type="ARBA" id="ARBA00023125"/>
    </source>
</evidence>
<proteinExistence type="predicted"/>
<dbReference type="InterPro" id="IPR013430">
    <property type="entry name" value="Toxin_antidote_HigA"/>
</dbReference>
<gene>
    <name evidence="3" type="ORF">AVDCRST_MAG22-2069</name>
</gene>
<dbReference type="PROSITE" id="PS50943">
    <property type="entry name" value="HTH_CROC1"/>
    <property type="match status" value="1"/>
</dbReference>
<dbReference type="GO" id="GO:0003677">
    <property type="term" value="F:DNA binding"/>
    <property type="evidence" value="ECO:0007669"/>
    <property type="project" value="UniProtKB-KW"/>
</dbReference>
<feature type="domain" description="HTH cro/C1-type" evidence="2">
    <location>
        <begin position="25"/>
        <end position="79"/>
    </location>
</feature>
<dbReference type="Pfam" id="PF01381">
    <property type="entry name" value="HTH_3"/>
    <property type="match status" value="1"/>
</dbReference>
<accession>A0A6J4PEN1</accession>
<dbReference type="PANTHER" id="PTHR36924">
    <property type="entry name" value="ANTITOXIN HIGA-1"/>
    <property type="match status" value="1"/>
</dbReference>
<organism evidence="3">
    <name type="scientific">uncultured Rubrobacteraceae bacterium</name>
    <dbReference type="NCBI Taxonomy" id="349277"/>
    <lineage>
        <taxon>Bacteria</taxon>
        <taxon>Bacillati</taxon>
        <taxon>Actinomycetota</taxon>
        <taxon>Rubrobacteria</taxon>
        <taxon>Rubrobacterales</taxon>
        <taxon>Rubrobacteraceae</taxon>
        <taxon>environmental samples</taxon>
    </lineage>
</organism>
<reference evidence="3" key="1">
    <citation type="submission" date="2020-02" db="EMBL/GenBank/DDBJ databases">
        <authorList>
            <person name="Meier V. D."/>
        </authorList>
    </citation>
    <scope>NUCLEOTIDE SEQUENCE</scope>
    <source>
        <strain evidence="3">AVDCRST_MAG22</strain>
    </source>
</reference>
<name>A0A6J4PEN1_9ACTN</name>
<evidence type="ECO:0000259" key="2">
    <source>
        <dbReference type="PROSITE" id="PS50943"/>
    </source>
</evidence>
<dbReference type="InterPro" id="IPR010982">
    <property type="entry name" value="Lambda_DNA-bd_dom_sf"/>
</dbReference>